<dbReference type="InterPro" id="IPR011990">
    <property type="entry name" value="TPR-like_helical_dom_sf"/>
</dbReference>
<keyword evidence="2" id="KW-1185">Reference proteome</keyword>
<evidence type="ECO:0008006" key="3">
    <source>
        <dbReference type="Google" id="ProtNLM"/>
    </source>
</evidence>
<dbReference type="EMBL" id="AP027080">
    <property type="protein sequence ID" value="BDU73193.1"/>
    <property type="molecule type" value="Genomic_DNA"/>
</dbReference>
<evidence type="ECO:0000313" key="1">
    <source>
        <dbReference type="EMBL" id="BDU73193.1"/>
    </source>
</evidence>
<organism evidence="1 2">
    <name type="scientific">Mesoterricola silvestris</name>
    <dbReference type="NCBI Taxonomy" id="2927979"/>
    <lineage>
        <taxon>Bacteria</taxon>
        <taxon>Pseudomonadati</taxon>
        <taxon>Acidobacteriota</taxon>
        <taxon>Holophagae</taxon>
        <taxon>Holophagales</taxon>
        <taxon>Holophagaceae</taxon>
        <taxon>Mesoterricola</taxon>
    </lineage>
</organism>
<dbReference type="Proteomes" id="UP001238179">
    <property type="component" value="Chromosome"/>
</dbReference>
<protein>
    <recommendedName>
        <fullName evidence="3">Tetratricopeptide repeat protein</fullName>
    </recommendedName>
</protein>
<gene>
    <name evidence="1" type="ORF">METEAL_23670</name>
</gene>
<dbReference type="Pfam" id="PF13428">
    <property type="entry name" value="TPR_14"/>
    <property type="match status" value="1"/>
</dbReference>
<proteinExistence type="predicted"/>
<dbReference type="KEGG" id="msil:METEAL_23670"/>
<sequence>MLSIALAALVVAAPPAPEAPRSMASFCEEAVRKFGSGDLNGGLGLLDAAQKAHPRDSKPHWLRAQVLLAIAAKSGPVAAGWYRCRAEDELESVYLAPGGSNDDRSTLQVLLDDLHGRDYPDVGSRHPKAREAFKEAETFFGAKDYAKARTAYARALAQDPGFVLAMLYMGDTYHGDIGDPEALAWYRRAAQAQPNYPRAWRYLSDACIAAGQRREAEEALMARVASHPGNRLLWLKLADLRAQGGRPMRKLDFVPPFVPGWDKDGKLSLKATNHFLDFAGKEIWPVLLAGSLGAVKVEAKSAGQEAPPVGTPFQREIFFWTAALQALDAEARRTGEPPRDRILGEFLRFRKDGQLEAALFLLRYQEAFRPEFEAWKKAHPGAVQAFIRDYGYRP</sequence>
<dbReference type="RefSeq" id="WP_316411836.1">
    <property type="nucleotide sequence ID" value="NZ_AP027080.1"/>
</dbReference>
<accession>A0AA48KC69</accession>
<dbReference type="AlphaFoldDB" id="A0AA48KC69"/>
<dbReference type="Gene3D" id="1.25.40.10">
    <property type="entry name" value="Tetratricopeptide repeat domain"/>
    <property type="match status" value="1"/>
</dbReference>
<name>A0AA48KC69_9BACT</name>
<evidence type="ECO:0000313" key="2">
    <source>
        <dbReference type="Proteomes" id="UP001238179"/>
    </source>
</evidence>
<dbReference type="SUPFAM" id="SSF48452">
    <property type="entry name" value="TPR-like"/>
    <property type="match status" value="1"/>
</dbReference>
<reference evidence="2" key="1">
    <citation type="journal article" date="2023" name="Int. J. Syst. Evol. Microbiol.">
        <title>Mesoterricola silvestris gen. nov., sp. nov., Mesoterricola sediminis sp. nov., Geothrix oryzae sp. nov., Geothrix edaphica sp. nov., Geothrix rubra sp. nov., and Geothrix limicola sp. nov., six novel members of Acidobacteriota isolated from soils.</title>
        <authorList>
            <person name="Itoh H."/>
            <person name="Sugisawa Y."/>
            <person name="Mise K."/>
            <person name="Xu Z."/>
            <person name="Kuniyasu M."/>
            <person name="Ushijima N."/>
            <person name="Kawano K."/>
            <person name="Kobayashi E."/>
            <person name="Shiratori Y."/>
            <person name="Masuda Y."/>
            <person name="Senoo K."/>
        </authorList>
    </citation>
    <scope>NUCLEOTIDE SEQUENCE [LARGE SCALE GENOMIC DNA]</scope>
    <source>
        <strain evidence="2">W79</strain>
    </source>
</reference>